<dbReference type="InterPro" id="IPR005561">
    <property type="entry name" value="ANTAR"/>
</dbReference>
<feature type="domain" description="Response regulatory" evidence="3">
    <location>
        <begin position="4"/>
        <end position="119"/>
    </location>
</feature>
<name>A0ABX8RBU2_9CLOT</name>
<dbReference type="InterPro" id="IPR008327">
    <property type="entry name" value="Sig_transdc_resp-reg_antiterm"/>
</dbReference>
<reference evidence="5" key="1">
    <citation type="submission" date="2021-07" db="EMBL/GenBank/DDBJ databases">
        <title>Complete genome sequence of Crassaminicella sp. 143-21, isolated from a deep-sea hydrothermal vent.</title>
        <authorList>
            <person name="Li X."/>
        </authorList>
    </citation>
    <scope>NUCLEOTIDE SEQUENCE</scope>
    <source>
        <strain evidence="5">143-21</strain>
    </source>
</reference>
<evidence type="ECO:0000259" key="3">
    <source>
        <dbReference type="PROSITE" id="PS50110"/>
    </source>
</evidence>
<dbReference type="EMBL" id="CP078093">
    <property type="protein sequence ID" value="QXM06525.1"/>
    <property type="molecule type" value="Genomic_DNA"/>
</dbReference>
<dbReference type="PROSITE" id="PS50921">
    <property type="entry name" value="ANTAR"/>
    <property type="match status" value="1"/>
</dbReference>
<gene>
    <name evidence="5" type="ORF">KVH43_01895</name>
</gene>
<evidence type="ECO:0000256" key="1">
    <source>
        <dbReference type="PROSITE-ProRule" id="PRU00169"/>
    </source>
</evidence>
<keyword evidence="1" id="KW-0597">Phosphoprotein</keyword>
<feature type="coiled-coil region" evidence="2">
    <location>
        <begin position="115"/>
        <end position="145"/>
    </location>
</feature>
<feature type="modified residue" description="4-aspartylphosphate" evidence="1">
    <location>
        <position position="54"/>
    </location>
</feature>
<dbReference type="SMART" id="SM00448">
    <property type="entry name" value="REC"/>
    <property type="match status" value="1"/>
</dbReference>
<dbReference type="Proteomes" id="UP000886818">
    <property type="component" value="Chromosome"/>
</dbReference>
<keyword evidence="6" id="KW-1185">Reference proteome</keyword>
<evidence type="ECO:0000313" key="6">
    <source>
        <dbReference type="Proteomes" id="UP000886818"/>
    </source>
</evidence>
<protein>
    <submittedName>
        <fullName evidence="5">Response regulator</fullName>
    </submittedName>
</protein>
<dbReference type="PIRSF" id="PIRSF036382">
    <property type="entry name" value="RR_antiterm"/>
    <property type="match status" value="1"/>
</dbReference>
<sequence>MKKRIVIAEDDPITRLDLIEMLLQNNYNVVGEAKDGFDVIELCRKFKPDLVLMDIKMPLLDGINAAQIIRNERLAKAIILLTAYSSKNFIDKAKKVGVRGYLVKPIDEKSLLTTLEIALSNANELEEVTKKLESTNEKLDARKKIEKAKGILMNKYSINEQEAYVKLRKLSMDKRTSMKEISEIIILSYNESDLCI</sequence>
<dbReference type="Pfam" id="PF03861">
    <property type="entry name" value="ANTAR"/>
    <property type="match status" value="1"/>
</dbReference>
<dbReference type="RefSeq" id="WP_218283221.1">
    <property type="nucleotide sequence ID" value="NZ_CP078093.1"/>
</dbReference>
<feature type="domain" description="ANTAR" evidence="4">
    <location>
        <begin position="125"/>
        <end position="186"/>
    </location>
</feature>
<dbReference type="PANTHER" id="PTHR43367">
    <property type="match status" value="1"/>
</dbReference>
<evidence type="ECO:0000259" key="4">
    <source>
        <dbReference type="PROSITE" id="PS50921"/>
    </source>
</evidence>
<dbReference type="PROSITE" id="PS50110">
    <property type="entry name" value="RESPONSE_REGULATORY"/>
    <property type="match status" value="1"/>
</dbReference>
<proteinExistence type="predicted"/>
<dbReference type="Pfam" id="PF00072">
    <property type="entry name" value="Response_reg"/>
    <property type="match status" value="1"/>
</dbReference>
<dbReference type="PANTHER" id="PTHR43367:SF1">
    <property type="entry name" value="TWO-COMPONENT RESPONSE REGULATOR-LIKE APRR6-RELATED"/>
    <property type="match status" value="1"/>
</dbReference>
<organism evidence="5 6">
    <name type="scientific">Crassaminicella indica</name>
    <dbReference type="NCBI Taxonomy" id="2855394"/>
    <lineage>
        <taxon>Bacteria</taxon>
        <taxon>Bacillati</taxon>
        <taxon>Bacillota</taxon>
        <taxon>Clostridia</taxon>
        <taxon>Eubacteriales</taxon>
        <taxon>Clostridiaceae</taxon>
        <taxon>Crassaminicella</taxon>
    </lineage>
</organism>
<dbReference type="InterPro" id="IPR001789">
    <property type="entry name" value="Sig_transdc_resp-reg_receiver"/>
</dbReference>
<accession>A0ABX8RBU2</accession>
<dbReference type="SMART" id="SM01012">
    <property type="entry name" value="ANTAR"/>
    <property type="match status" value="1"/>
</dbReference>
<evidence type="ECO:0000313" key="5">
    <source>
        <dbReference type="EMBL" id="QXM06525.1"/>
    </source>
</evidence>
<keyword evidence="2" id="KW-0175">Coiled coil</keyword>
<evidence type="ECO:0000256" key="2">
    <source>
        <dbReference type="SAM" id="Coils"/>
    </source>
</evidence>